<dbReference type="ExpressionAtlas" id="M8CAX3">
    <property type="expression patterns" value="baseline"/>
</dbReference>
<dbReference type="PRINTS" id="PR00131">
    <property type="entry name" value="GLHYDRLASE1"/>
</dbReference>
<name>M8CAX3_AEGTA</name>
<dbReference type="InterPro" id="IPR017853">
    <property type="entry name" value="GH"/>
</dbReference>
<keyword evidence="5" id="KW-0325">Glycoprotein</keyword>
<keyword evidence="4" id="KW-1015">Disulfide bond</keyword>
<evidence type="ECO:0000256" key="1">
    <source>
        <dbReference type="ARBA" id="ARBA00010838"/>
    </source>
</evidence>
<evidence type="ECO:0000256" key="6">
    <source>
        <dbReference type="RuleBase" id="RU003690"/>
    </source>
</evidence>
<feature type="region of interest" description="Disordered" evidence="7">
    <location>
        <begin position="1"/>
        <end position="31"/>
    </location>
</feature>
<dbReference type="EnsemblPlants" id="EMT31288">
    <property type="protein sequence ID" value="EMT31288"/>
    <property type="gene ID" value="F775_18862"/>
</dbReference>
<evidence type="ECO:0000256" key="3">
    <source>
        <dbReference type="ARBA" id="ARBA00022801"/>
    </source>
</evidence>
<dbReference type="InterPro" id="IPR001360">
    <property type="entry name" value="Glyco_hydro_1"/>
</dbReference>
<evidence type="ECO:0000256" key="5">
    <source>
        <dbReference type="ARBA" id="ARBA00023180"/>
    </source>
</evidence>
<dbReference type="GO" id="GO:0008422">
    <property type="term" value="F:beta-glucosidase activity"/>
    <property type="evidence" value="ECO:0007669"/>
    <property type="project" value="UniProtKB-ARBA"/>
</dbReference>
<organism evidence="8">
    <name type="scientific">Aegilops tauschii</name>
    <name type="common">Tausch's goatgrass</name>
    <name type="synonym">Aegilops squarrosa</name>
    <dbReference type="NCBI Taxonomy" id="37682"/>
    <lineage>
        <taxon>Eukaryota</taxon>
        <taxon>Viridiplantae</taxon>
        <taxon>Streptophyta</taxon>
        <taxon>Embryophyta</taxon>
        <taxon>Tracheophyta</taxon>
        <taxon>Spermatophyta</taxon>
        <taxon>Magnoliopsida</taxon>
        <taxon>Liliopsida</taxon>
        <taxon>Poales</taxon>
        <taxon>Poaceae</taxon>
        <taxon>BOP clade</taxon>
        <taxon>Pooideae</taxon>
        <taxon>Triticodae</taxon>
        <taxon>Triticeae</taxon>
        <taxon>Triticinae</taxon>
        <taxon>Aegilops</taxon>
    </lineage>
</organism>
<evidence type="ECO:0000313" key="8">
    <source>
        <dbReference type="EnsemblPlants" id="EMT31288"/>
    </source>
</evidence>
<evidence type="ECO:0000256" key="7">
    <source>
        <dbReference type="SAM" id="MobiDB-lite"/>
    </source>
</evidence>
<dbReference type="PANTHER" id="PTHR10353">
    <property type="entry name" value="GLYCOSYL HYDROLASE"/>
    <property type="match status" value="1"/>
</dbReference>
<reference evidence="8" key="1">
    <citation type="submission" date="2015-06" db="UniProtKB">
        <authorList>
            <consortium name="EnsemblPlants"/>
        </authorList>
    </citation>
    <scope>IDENTIFICATION</scope>
</reference>
<dbReference type="AlphaFoldDB" id="M8CAX3"/>
<dbReference type="SUPFAM" id="SSF51445">
    <property type="entry name" value="(Trans)glycosidases"/>
    <property type="match status" value="1"/>
</dbReference>
<dbReference type="FunFam" id="3.20.20.80:FF:000020">
    <property type="entry name" value="Beta-glucosidase 12"/>
    <property type="match status" value="1"/>
</dbReference>
<keyword evidence="3" id="KW-0378">Hydrolase</keyword>
<dbReference type="GO" id="GO:0033907">
    <property type="term" value="F:beta-D-fucosidase activity"/>
    <property type="evidence" value="ECO:0007669"/>
    <property type="project" value="UniProtKB-ARBA"/>
</dbReference>
<dbReference type="Pfam" id="PF00232">
    <property type="entry name" value="Glyco_hydro_1"/>
    <property type="match status" value="1"/>
</dbReference>
<feature type="compositionally biased region" description="Acidic residues" evidence="7">
    <location>
        <begin position="96"/>
        <end position="112"/>
    </location>
</feature>
<feature type="region of interest" description="Disordered" evidence="7">
    <location>
        <begin position="92"/>
        <end position="117"/>
    </location>
</feature>
<proteinExistence type="inferred from homology"/>
<dbReference type="GO" id="GO:0004565">
    <property type="term" value="F:beta-galactosidase activity"/>
    <property type="evidence" value="ECO:0007669"/>
    <property type="project" value="UniProtKB-ARBA"/>
</dbReference>
<protein>
    <submittedName>
        <fullName evidence="8">Beta-glucosidase 1</fullName>
    </submittedName>
</protein>
<dbReference type="GO" id="GO:0005975">
    <property type="term" value="P:carbohydrate metabolic process"/>
    <property type="evidence" value="ECO:0007669"/>
    <property type="project" value="InterPro"/>
</dbReference>
<dbReference type="Gene3D" id="3.20.20.80">
    <property type="entry name" value="Glycosidases"/>
    <property type="match status" value="1"/>
</dbReference>
<evidence type="ECO:0000256" key="2">
    <source>
        <dbReference type="ARBA" id="ARBA00022729"/>
    </source>
</evidence>
<comment type="similarity">
    <text evidence="1 6">Belongs to the glycosyl hydrolase 1 family.</text>
</comment>
<accession>M8CAX3</accession>
<evidence type="ECO:0000256" key="4">
    <source>
        <dbReference type="ARBA" id="ARBA00023157"/>
    </source>
</evidence>
<dbReference type="PANTHER" id="PTHR10353:SF165">
    <property type="entry name" value="4-HYDROXY-7-METHOXY-3-OXO-3,4-DIHYDRO-2H-1,4-BENZOXAZIN-2-YL GLUCOSIDEBETA-D-GLUCOSIDASE"/>
    <property type="match status" value="1"/>
</dbReference>
<feature type="compositionally biased region" description="Low complexity" evidence="7">
    <location>
        <begin position="1"/>
        <end position="20"/>
    </location>
</feature>
<keyword evidence="2" id="KW-0732">Signal</keyword>
<sequence length="555" mass="63310">MRASTASSVASAATRATAPAGHGGGRHLENVTYEQAYWARRREEETQRRRDERLDRRRRKALALSQCEIVENGGQTIFTSDDDRWEDMWLDTSDQTSEDGDDDDDDDDWEGIDDGRNGDVADDHYHRYMEDVEIIHSLGVDSYRFSISWARILPRGRLGGVNSAGIAFYDCLIAALVKKDGDAIRQLAGGWDTSAYLASLKTIMRFPREEFDYYADVCFKAFGDRVKYWTTFNEPNLFTRLAYVLGKYPPARCSAPFGTCESGNSHREPYVAAHNMLLSHAAAVHNYKKNYQATQGGSIGIVIAMKWYEPLTNTTEDILAARRALSFEVDWFLEPIFFGDYPREMHKLLSSNLPKFTSEEKSLLQKNKADFIGINHYTTIYVKDCISSPCDLKAYEAYEANALVLATGERDGVAIGRPTAFDGYYDVPEGMEQIVKYVNQRYKNTPLYVTENGYSQHSNDTMDKLINDVERVNYLHGYLTCLSSAVRKGANVRGYFVWSIIDNFEWTFGFTVRFGLYHVDYGTQKRTPKMSAKWYRDFLMGSRPTDQVQMLRADS</sequence>